<feature type="transmembrane region" description="Helical" evidence="6">
    <location>
        <begin position="342"/>
        <end position="364"/>
    </location>
</feature>
<reference evidence="8" key="1">
    <citation type="submission" date="2016-11" db="EMBL/GenBank/DDBJ databases">
        <authorList>
            <person name="Varghese N."/>
            <person name="Submissions S."/>
        </authorList>
    </citation>
    <scope>NUCLEOTIDE SEQUENCE</scope>
    <source>
        <strain evidence="8">DSM 4029</strain>
    </source>
</reference>
<evidence type="ECO:0000256" key="5">
    <source>
        <dbReference type="ARBA" id="ARBA00023136"/>
    </source>
</evidence>
<accession>A0AAQ1RUW6</accession>
<dbReference type="GO" id="GO:0051301">
    <property type="term" value="P:cell division"/>
    <property type="evidence" value="ECO:0007669"/>
    <property type="project" value="InterPro"/>
</dbReference>
<dbReference type="Pfam" id="PF01098">
    <property type="entry name" value="FTSW_RODA_SPOVE"/>
    <property type="match status" value="1"/>
</dbReference>
<evidence type="ECO:0000256" key="1">
    <source>
        <dbReference type="ARBA" id="ARBA00004141"/>
    </source>
</evidence>
<feature type="transmembrane region" description="Helical" evidence="6">
    <location>
        <begin position="168"/>
        <end position="185"/>
    </location>
</feature>
<evidence type="ECO:0000313" key="7">
    <source>
        <dbReference type="EMBL" id="MZL68587.1"/>
    </source>
</evidence>
<evidence type="ECO:0000313" key="10">
    <source>
        <dbReference type="Proteomes" id="UP000474718"/>
    </source>
</evidence>
<evidence type="ECO:0000313" key="9">
    <source>
        <dbReference type="Proteomes" id="UP000184089"/>
    </source>
</evidence>
<feature type="transmembrane region" description="Helical" evidence="6">
    <location>
        <begin position="145"/>
        <end position="162"/>
    </location>
</feature>
<reference evidence="9" key="2">
    <citation type="submission" date="2016-11" db="EMBL/GenBank/DDBJ databases">
        <authorList>
            <person name="Jaros S."/>
            <person name="Januszkiewicz K."/>
            <person name="Wedrychowicz H."/>
        </authorList>
    </citation>
    <scope>NUCLEOTIDE SEQUENCE [LARGE SCALE GENOMIC DNA]</scope>
    <source>
        <strain evidence="9">DSM 4029</strain>
    </source>
</reference>
<dbReference type="InterPro" id="IPR001182">
    <property type="entry name" value="FtsW/RodA"/>
</dbReference>
<organism evidence="8 9">
    <name type="scientific">Bittarella massiliensis</name>
    <name type="common">ex Durand et al. 2017</name>
    <dbReference type="NCBI Taxonomy" id="1720313"/>
    <lineage>
        <taxon>Bacteria</taxon>
        <taxon>Bacillati</taxon>
        <taxon>Bacillota</taxon>
        <taxon>Clostridia</taxon>
        <taxon>Eubacteriales</taxon>
        <taxon>Oscillospiraceae</taxon>
        <taxon>Bittarella (ex Durand et al. 2017)</taxon>
    </lineage>
</organism>
<dbReference type="GO" id="GO:0008360">
    <property type="term" value="P:regulation of cell shape"/>
    <property type="evidence" value="ECO:0007669"/>
    <property type="project" value="UniProtKB-KW"/>
</dbReference>
<feature type="transmembrane region" description="Helical" evidence="6">
    <location>
        <begin position="77"/>
        <end position="96"/>
    </location>
</feature>
<dbReference type="GO" id="GO:0015648">
    <property type="term" value="F:lipid-linked peptidoglycan transporter activity"/>
    <property type="evidence" value="ECO:0007669"/>
    <property type="project" value="TreeGrafter"/>
</dbReference>
<feature type="transmembrane region" description="Helical" evidence="6">
    <location>
        <begin position="268"/>
        <end position="296"/>
    </location>
</feature>
<feature type="transmembrane region" description="Helical" evidence="6">
    <location>
        <begin position="20"/>
        <end position="42"/>
    </location>
</feature>
<dbReference type="PANTHER" id="PTHR30474:SF1">
    <property type="entry name" value="PEPTIDOGLYCAN GLYCOSYLTRANSFERASE MRDB"/>
    <property type="match status" value="1"/>
</dbReference>
<evidence type="ECO:0000256" key="2">
    <source>
        <dbReference type="ARBA" id="ARBA00022692"/>
    </source>
</evidence>
<keyword evidence="10" id="KW-1185">Reference proteome</keyword>
<evidence type="ECO:0000256" key="3">
    <source>
        <dbReference type="ARBA" id="ARBA00022960"/>
    </source>
</evidence>
<dbReference type="Proteomes" id="UP000474718">
    <property type="component" value="Unassembled WGS sequence"/>
</dbReference>
<protein>
    <submittedName>
        <fullName evidence="7">FtsW/RodA/SpoVE family cell cycle protein</fullName>
    </submittedName>
    <submittedName>
        <fullName evidence="8">Rod shape determining protein RodA</fullName>
    </submittedName>
</protein>
<feature type="transmembrane region" description="Helical" evidence="6">
    <location>
        <begin position="190"/>
        <end position="208"/>
    </location>
</feature>
<dbReference type="GO" id="GO:0032153">
    <property type="term" value="C:cell division site"/>
    <property type="evidence" value="ECO:0007669"/>
    <property type="project" value="TreeGrafter"/>
</dbReference>
<proteinExistence type="predicted"/>
<name>A0AAQ1RUW6_9FIRM</name>
<keyword evidence="2 6" id="KW-0812">Transmembrane</keyword>
<feature type="transmembrane region" description="Helical" evidence="6">
    <location>
        <begin position="48"/>
        <end position="65"/>
    </location>
</feature>
<gene>
    <name evidence="7" type="ORF">GT747_02195</name>
    <name evidence="8" type="ORF">SAMN05444424_0235</name>
</gene>
<comment type="caution">
    <text evidence="8">The sequence shown here is derived from an EMBL/GenBank/DDBJ whole genome shotgun (WGS) entry which is preliminary data.</text>
</comment>
<comment type="subcellular location">
    <subcellularLocation>
        <location evidence="1">Membrane</location>
        <topology evidence="1">Multi-pass membrane protein</topology>
    </subcellularLocation>
</comment>
<dbReference type="InterPro" id="IPR018365">
    <property type="entry name" value="Cell_cycle_FtsW-rel_CS"/>
</dbReference>
<dbReference type="PANTHER" id="PTHR30474">
    <property type="entry name" value="CELL CYCLE PROTEIN"/>
    <property type="match status" value="1"/>
</dbReference>
<reference evidence="7 10" key="3">
    <citation type="journal article" date="2019" name="Nat. Med.">
        <title>A library of human gut bacterial isolates paired with longitudinal multiomics data enables mechanistic microbiome research.</title>
        <authorList>
            <person name="Poyet M."/>
            <person name="Groussin M."/>
            <person name="Gibbons S.M."/>
            <person name="Avila-Pacheco J."/>
            <person name="Jiang X."/>
            <person name="Kearney S.M."/>
            <person name="Perrotta A.R."/>
            <person name="Berdy B."/>
            <person name="Zhao S."/>
            <person name="Lieberman T.D."/>
            <person name="Swanson P.K."/>
            <person name="Smith M."/>
            <person name="Roesemann S."/>
            <person name="Alexander J.E."/>
            <person name="Rich S.A."/>
            <person name="Livny J."/>
            <person name="Vlamakis H."/>
            <person name="Clish C."/>
            <person name="Bullock K."/>
            <person name="Deik A."/>
            <person name="Scott J."/>
            <person name="Pierce K.A."/>
            <person name="Xavier R.J."/>
            <person name="Alm E.J."/>
        </authorList>
    </citation>
    <scope>NUCLEOTIDE SEQUENCE [LARGE SCALE GENOMIC DNA]</scope>
    <source>
        <strain evidence="7 10">BIOML-A2</strain>
    </source>
</reference>
<sequence length="373" mass="40458">MKKVIRSVHQYIKDTDKILWLLCIACSAMSVITLCSQMFYGFITSKVVITQSLATGIGIVMAIIISKMDYHIGATFWKWHVVLCVGLVLATFIFGIQNPGADDKAWLPLPFGMTLQPTELLKLSFIFTFGMHLESVGENINQYKNVLLLCLHGIAPVGLVVLQGDDGTALSFVVIFLAMLFSAGISWRYVAAGFVAAGVGIPILWNFVMSENQKQRFLILADLSADAKNIGYQQSQGLIAIGTGQTFGTGLFSNVVPREVPYARNDFIFSYIGQTLGFVGCLLVIAVLLAVTGKVLATAGRSADRLGYFLCVGIFAILLFQILANIGMCLGIMPVIGLTLPFLSAGGTSVIMLYMAIGLVLSVYMNNKQEIFS</sequence>
<dbReference type="AlphaFoldDB" id="A0AAQ1RUW6"/>
<dbReference type="Proteomes" id="UP000184089">
    <property type="component" value="Unassembled WGS sequence"/>
</dbReference>
<dbReference type="GO" id="GO:0005886">
    <property type="term" value="C:plasma membrane"/>
    <property type="evidence" value="ECO:0007669"/>
    <property type="project" value="TreeGrafter"/>
</dbReference>
<keyword evidence="5 6" id="KW-0472">Membrane</keyword>
<evidence type="ECO:0000313" key="8">
    <source>
        <dbReference type="EMBL" id="SHF66042.1"/>
    </source>
</evidence>
<feature type="transmembrane region" description="Helical" evidence="6">
    <location>
        <begin position="308"/>
        <end position="336"/>
    </location>
</feature>
<dbReference type="EMBL" id="WWVX01000001">
    <property type="protein sequence ID" value="MZL68587.1"/>
    <property type="molecule type" value="Genomic_DNA"/>
</dbReference>
<dbReference type="PROSITE" id="PS00428">
    <property type="entry name" value="FTSW_RODA_SPOVE"/>
    <property type="match status" value="1"/>
</dbReference>
<evidence type="ECO:0000256" key="4">
    <source>
        <dbReference type="ARBA" id="ARBA00022989"/>
    </source>
</evidence>
<keyword evidence="4 6" id="KW-1133">Transmembrane helix</keyword>
<dbReference type="EMBL" id="FQVY01000001">
    <property type="protein sequence ID" value="SHF66042.1"/>
    <property type="molecule type" value="Genomic_DNA"/>
</dbReference>
<keyword evidence="3" id="KW-0133">Cell shape</keyword>
<evidence type="ECO:0000256" key="6">
    <source>
        <dbReference type="SAM" id="Phobius"/>
    </source>
</evidence>